<keyword evidence="1" id="KW-0816">Tricarboxylic acid cycle</keyword>
<evidence type="ECO:0000313" key="5">
    <source>
        <dbReference type="Proteomes" id="UP000603940"/>
    </source>
</evidence>
<keyword evidence="4" id="KW-0436">Ligase</keyword>
<dbReference type="SMART" id="SM00881">
    <property type="entry name" value="CoA_binding"/>
    <property type="match status" value="1"/>
</dbReference>
<keyword evidence="2" id="KW-0547">Nucleotide-binding</keyword>
<reference evidence="4 5" key="1">
    <citation type="journal article" date="2009" name="Int. J. Syst. Evol. Microbiol.">
        <title>Transfer of Teichococcus ludipueritiae and Muricoccus roseus to the genus Roseomonas, as Roseomonas ludipueritiae comb. nov. and Roseomonas rosea comb. nov., respectively, and emended description of the genus Roseomonas.</title>
        <authorList>
            <person name="Sanchez-Porro C."/>
            <person name="Gallego V."/>
            <person name="Busse H.J."/>
            <person name="Kampfer P."/>
            <person name="Ventosa A."/>
        </authorList>
    </citation>
    <scope>NUCLEOTIDE SEQUENCE [LARGE SCALE GENOMIC DNA]</scope>
    <source>
        <strain evidence="4 5">DSM 14915</strain>
    </source>
</reference>
<dbReference type="Gene3D" id="3.30.470.20">
    <property type="entry name" value="ATP-grasp fold, B domain"/>
    <property type="match status" value="1"/>
</dbReference>
<sequence length="703" mass="73169">MSGFSDLAPLFDPRSVVLVGASERAASVGGRTLANIVDHSDFRGTLHLVNATRPEVRGLACHRRVADLPSAPELAVIAVPAAGVMEALRECAAIGVKICVILTSGFGETGEEGRAVETEMKALAQSTGMRLYGPNCPGVTNINKRLGFTFSPAFKDDLRPGPIGLATQGGGLGRNLMQAMERGAGFALWCSTGNEVDLQVADFIHYMAGAPDVQVIGTILEGIKDGPRFLAAARAAAEAGKPVVALKVGRSEYGMKAAASHTASLTGSAEVNSAAFRQMGIIEVDDVDELVDVASLLARGRPQRGARIAVFGSSGGACALAADMVGQAGIVLAGFAPETTATLAEKLPSFAALGNPVDTTTVTLTNPSVIEETLAAVANDPAVSLVMLPMPLDYGPVSLTVAERMAAAQRLSPVPLVPVWMSERTGAAYRHFAEAEMVPIRSLRNAAKAFRRFIDRGEWEPGAMPRGMGAGPPGPTRTLSEAEGKAMLRSSGLVVPEGRIARSDTEAVEIAAELGFPVAVKIASADILHKSDIGGVVLGLRTAEAVRAAFEAVREAARRHEPAARIDGALVERMAPSGGQEILLSVSRDPVLGQVMTCGLGGIHVELLRDVSRRLLPVDAAEAGRMLRELRGFPLLQGLRGAAPCDLEALCAAMAAVSALVEARPEGIEEIEINPLRVGAAGEGAWVLDTVVTLREKDAGPCG</sequence>
<evidence type="ECO:0000256" key="1">
    <source>
        <dbReference type="ARBA" id="ARBA00022532"/>
    </source>
</evidence>
<dbReference type="Gene3D" id="3.30.1490.20">
    <property type="entry name" value="ATP-grasp fold, A domain"/>
    <property type="match status" value="1"/>
</dbReference>
<organism evidence="4 5">
    <name type="scientific">Pseudoroseomonas ludipueritiae</name>
    <dbReference type="NCBI Taxonomy" id="198093"/>
    <lineage>
        <taxon>Bacteria</taxon>
        <taxon>Pseudomonadati</taxon>
        <taxon>Pseudomonadota</taxon>
        <taxon>Alphaproteobacteria</taxon>
        <taxon>Acetobacterales</taxon>
        <taxon>Acetobacteraceae</taxon>
        <taxon>Pseudoroseomonas</taxon>
    </lineage>
</organism>
<evidence type="ECO:0000313" key="4">
    <source>
        <dbReference type="EMBL" id="MBC9177004.1"/>
    </source>
</evidence>
<comment type="caution">
    <text evidence="4">The sequence shown here is derived from an EMBL/GenBank/DDBJ whole genome shotgun (WGS) entry which is preliminary data.</text>
</comment>
<dbReference type="EMBL" id="JACTUZ010000025">
    <property type="protein sequence ID" value="MBC9177004.1"/>
    <property type="molecule type" value="Genomic_DNA"/>
</dbReference>
<dbReference type="RefSeq" id="WP_187778148.1">
    <property type="nucleotide sequence ID" value="NZ_JACTUZ010000025.1"/>
</dbReference>
<dbReference type="Pfam" id="PF13607">
    <property type="entry name" value="Succ_CoA_lig"/>
    <property type="match status" value="1"/>
</dbReference>
<keyword evidence="2" id="KW-0067">ATP-binding</keyword>
<protein>
    <submittedName>
        <fullName evidence="4">Acetate--CoA ligase family protein</fullName>
    </submittedName>
</protein>
<accession>A0ABR7R5H3</accession>
<dbReference type="InterPro" id="IPR036291">
    <property type="entry name" value="NAD(P)-bd_dom_sf"/>
</dbReference>
<dbReference type="PROSITE" id="PS50975">
    <property type="entry name" value="ATP_GRASP"/>
    <property type="match status" value="1"/>
</dbReference>
<dbReference type="Pfam" id="PF13380">
    <property type="entry name" value="CoA_binding_2"/>
    <property type="match status" value="1"/>
</dbReference>
<name>A0ABR7R5H3_9PROT</name>
<dbReference type="Gene3D" id="3.40.50.261">
    <property type="entry name" value="Succinyl-CoA synthetase domains"/>
    <property type="match status" value="2"/>
</dbReference>
<dbReference type="InterPro" id="IPR032875">
    <property type="entry name" value="Succ_CoA_lig_flav_dom"/>
</dbReference>
<dbReference type="InterPro" id="IPR011761">
    <property type="entry name" value="ATP-grasp"/>
</dbReference>
<evidence type="ECO:0000259" key="3">
    <source>
        <dbReference type="PROSITE" id="PS50975"/>
    </source>
</evidence>
<dbReference type="PANTHER" id="PTHR42793:SF4">
    <property type="entry name" value="BLL6376 PROTEIN"/>
    <property type="match status" value="1"/>
</dbReference>
<dbReference type="GO" id="GO:0016874">
    <property type="term" value="F:ligase activity"/>
    <property type="evidence" value="ECO:0007669"/>
    <property type="project" value="UniProtKB-KW"/>
</dbReference>
<dbReference type="InterPro" id="IPR013815">
    <property type="entry name" value="ATP_grasp_subdomain_1"/>
</dbReference>
<dbReference type="SUPFAM" id="SSF52210">
    <property type="entry name" value="Succinyl-CoA synthetase domains"/>
    <property type="match status" value="2"/>
</dbReference>
<gene>
    <name evidence="4" type="ORF">IBL25_08620</name>
</gene>
<proteinExistence type="predicted"/>
<dbReference type="SUPFAM" id="SSF56059">
    <property type="entry name" value="Glutathione synthetase ATP-binding domain-like"/>
    <property type="match status" value="1"/>
</dbReference>
<dbReference type="PANTHER" id="PTHR42793">
    <property type="entry name" value="COA BINDING DOMAIN CONTAINING PROTEIN"/>
    <property type="match status" value="1"/>
</dbReference>
<dbReference type="InterPro" id="IPR003781">
    <property type="entry name" value="CoA-bd"/>
</dbReference>
<dbReference type="Proteomes" id="UP000603940">
    <property type="component" value="Unassembled WGS sequence"/>
</dbReference>
<dbReference type="Gene3D" id="3.40.50.720">
    <property type="entry name" value="NAD(P)-binding Rossmann-like Domain"/>
    <property type="match status" value="1"/>
</dbReference>
<evidence type="ECO:0000256" key="2">
    <source>
        <dbReference type="PROSITE-ProRule" id="PRU00409"/>
    </source>
</evidence>
<dbReference type="Pfam" id="PF13549">
    <property type="entry name" value="ATP-grasp_5"/>
    <property type="match status" value="1"/>
</dbReference>
<keyword evidence="5" id="KW-1185">Reference proteome</keyword>
<feature type="domain" description="ATP-grasp" evidence="3">
    <location>
        <begin position="485"/>
        <end position="521"/>
    </location>
</feature>
<dbReference type="SUPFAM" id="SSF51735">
    <property type="entry name" value="NAD(P)-binding Rossmann-fold domains"/>
    <property type="match status" value="1"/>
</dbReference>
<dbReference type="InterPro" id="IPR016102">
    <property type="entry name" value="Succinyl-CoA_synth-like"/>
</dbReference>